<dbReference type="PANTHER" id="PTHR42852:SF13">
    <property type="entry name" value="PROTEIN DIPZ"/>
    <property type="match status" value="1"/>
</dbReference>
<accession>A0A075GQR3</accession>
<dbReference type="PROSITE" id="PS51352">
    <property type="entry name" value="THIOREDOXIN_2"/>
    <property type="match status" value="1"/>
</dbReference>
<dbReference type="AlphaFoldDB" id="A0A075GQR3"/>
<organism evidence="2">
    <name type="scientific">uncultured marine thaumarchaeote KM3_191_D11</name>
    <dbReference type="NCBI Taxonomy" id="1456079"/>
    <lineage>
        <taxon>Archaea</taxon>
        <taxon>Nitrososphaerota</taxon>
        <taxon>environmental samples</taxon>
    </lineage>
</organism>
<protein>
    <submittedName>
        <fullName evidence="2">Alkyl hydroperoxide reductase/ Thiol specific antioxidant/ Mal allergen</fullName>
    </submittedName>
</protein>
<name>A0A075GQR3_9ARCH</name>
<dbReference type="EMBL" id="KF900766">
    <property type="protein sequence ID" value="AIF06331.1"/>
    <property type="molecule type" value="Genomic_DNA"/>
</dbReference>
<dbReference type="SUPFAM" id="SSF52833">
    <property type="entry name" value="Thioredoxin-like"/>
    <property type="match status" value="1"/>
</dbReference>
<dbReference type="InterPro" id="IPR013766">
    <property type="entry name" value="Thioredoxin_domain"/>
</dbReference>
<feature type="domain" description="Thioredoxin" evidence="1">
    <location>
        <begin position="9"/>
        <end position="149"/>
    </location>
</feature>
<sequence>MIKNSFMLAQAGQKAPNLKVSKWVQGMNTNLDKQGDNIVLVEVFQVNCPGCFMYGIPESIQIYNKYKSDGVSVLGMATAFEDYDKNTIENLELLLETGETIGETRKMLSQYGELEEGKITYKIPYPVAMDSLVKQSKEVTKEMMDSLIKKQIPDFDAQPENYKNQIYDRVKNYFLSKEYSAETFEMYALQGTPSNILIDRNGILRDVSFGQNGLLESKIQKLLKE</sequence>
<dbReference type="InterPro" id="IPR036249">
    <property type="entry name" value="Thioredoxin-like_sf"/>
</dbReference>
<dbReference type="Gene3D" id="3.40.30.10">
    <property type="entry name" value="Glutaredoxin"/>
    <property type="match status" value="1"/>
</dbReference>
<evidence type="ECO:0000259" key="1">
    <source>
        <dbReference type="PROSITE" id="PS51352"/>
    </source>
</evidence>
<proteinExistence type="predicted"/>
<dbReference type="InterPro" id="IPR050553">
    <property type="entry name" value="Thioredoxin_ResA/DsbE_sf"/>
</dbReference>
<dbReference type="PANTHER" id="PTHR42852">
    <property type="entry name" value="THIOL:DISULFIDE INTERCHANGE PROTEIN DSBE"/>
    <property type="match status" value="1"/>
</dbReference>
<evidence type="ECO:0000313" key="2">
    <source>
        <dbReference type="EMBL" id="AIF06331.1"/>
    </source>
</evidence>
<reference evidence="2" key="1">
    <citation type="journal article" date="2014" name="Genome Biol. Evol.">
        <title>Pangenome evidence for extensive interdomain horizontal transfer affecting lineage core and shell genes in uncultured planktonic thaumarchaeota and euryarchaeota.</title>
        <authorList>
            <person name="Deschamps P."/>
            <person name="Zivanovic Y."/>
            <person name="Moreira D."/>
            <person name="Rodriguez-Valera F."/>
            <person name="Lopez-Garcia P."/>
        </authorList>
    </citation>
    <scope>NUCLEOTIDE SEQUENCE</scope>
</reference>